<sequence>MLVPDETNTIVAKKVRGAAKRKATVQPYLIVVGPDLSNIERNYIVTDDNITYIHMYTLIIL</sequence>
<dbReference type="OrthoDB" id="7698488at2759"/>
<accession>A0A9P0L879</accession>
<keyword evidence="2" id="KW-1185">Reference proteome</keyword>
<evidence type="ECO:0000313" key="1">
    <source>
        <dbReference type="EMBL" id="CAH1988168.1"/>
    </source>
</evidence>
<reference evidence="1" key="1">
    <citation type="submission" date="2022-03" db="EMBL/GenBank/DDBJ databases">
        <authorList>
            <person name="Sayadi A."/>
        </authorList>
    </citation>
    <scope>NUCLEOTIDE SEQUENCE</scope>
</reference>
<protein>
    <submittedName>
        <fullName evidence="1">Uncharacterized protein</fullName>
    </submittedName>
</protein>
<name>A0A9P0L879_ACAOB</name>
<comment type="caution">
    <text evidence="1">The sequence shown here is derived from an EMBL/GenBank/DDBJ whole genome shotgun (WGS) entry which is preliminary data.</text>
</comment>
<dbReference type="Proteomes" id="UP001152888">
    <property type="component" value="Unassembled WGS sequence"/>
</dbReference>
<dbReference type="EMBL" id="CAKOFQ010007038">
    <property type="protein sequence ID" value="CAH1988168.1"/>
    <property type="molecule type" value="Genomic_DNA"/>
</dbReference>
<evidence type="ECO:0000313" key="2">
    <source>
        <dbReference type="Proteomes" id="UP001152888"/>
    </source>
</evidence>
<gene>
    <name evidence="1" type="ORF">ACAOBT_LOCUS18319</name>
</gene>
<dbReference type="AlphaFoldDB" id="A0A9P0L879"/>
<organism evidence="1 2">
    <name type="scientific">Acanthoscelides obtectus</name>
    <name type="common">Bean weevil</name>
    <name type="synonym">Bruchus obtectus</name>
    <dbReference type="NCBI Taxonomy" id="200917"/>
    <lineage>
        <taxon>Eukaryota</taxon>
        <taxon>Metazoa</taxon>
        <taxon>Ecdysozoa</taxon>
        <taxon>Arthropoda</taxon>
        <taxon>Hexapoda</taxon>
        <taxon>Insecta</taxon>
        <taxon>Pterygota</taxon>
        <taxon>Neoptera</taxon>
        <taxon>Endopterygota</taxon>
        <taxon>Coleoptera</taxon>
        <taxon>Polyphaga</taxon>
        <taxon>Cucujiformia</taxon>
        <taxon>Chrysomeloidea</taxon>
        <taxon>Chrysomelidae</taxon>
        <taxon>Bruchinae</taxon>
        <taxon>Bruchini</taxon>
        <taxon>Acanthoscelides</taxon>
    </lineage>
</organism>
<proteinExistence type="predicted"/>